<protein>
    <submittedName>
        <fullName evidence="2">Antitoxin</fullName>
    </submittedName>
    <submittedName>
        <fullName evidence="1">CopG domain-containing protein</fullName>
    </submittedName>
</protein>
<sequence length="54" mass="6359">MRQGRKMPGMNRPEVMRNEHLRTVLRTYTTRTIPLLKINDYAQQVYQANRAAGL</sequence>
<organism evidence="2 4">
    <name type="scientific">Mycolicibacterium novocastrense</name>
    <name type="common">Mycobacterium novocastrense</name>
    <dbReference type="NCBI Taxonomy" id="59813"/>
    <lineage>
        <taxon>Bacteria</taxon>
        <taxon>Bacillati</taxon>
        <taxon>Actinomycetota</taxon>
        <taxon>Actinomycetes</taxon>
        <taxon>Mycobacteriales</taxon>
        <taxon>Mycobacteriaceae</taxon>
        <taxon>Mycolicibacterium</taxon>
    </lineage>
</organism>
<reference evidence="2" key="3">
    <citation type="journal article" date="2022" name="BMC Genomics">
        <title>Comparative genome analysis of mycobacteria focusing on tRNA and non-coding RNA.</title>
        <authorList>
            <person name="Behra P.R.K."/>
            <person name="Pettersson B.M.F."/>
            <person name="Ramesh M."/>
            <person name="Das S."/>
            <person name="Dasgupta S."/>
            <person name="Kirsebom L.A."/>
        </authorList>
    </citation>
    <scope>NUCLEOTIDE SEQUENCE</scope>
    <source>
        <strain evidence="2">DSM 44203</strain>
    </source>
</reference>
<reference evidence="1 3" key="1">
    <citation type="journal article" date="2016" name="Genome Announc.">
        <title>Draft Genome Sequences of Five Rapidly Growing Mycobacterium Species, M. thermoresistibile, M. fortuitum subsp. acetamidolyticum, M. canariasense, M. brisbanense, and M. novocastrense.</title>
        <authorList>
            <person name="Katahira K."/>
            <person name="Ogura Y."/>
            <person name="Gotoh Y."/>
            <person name="Hayashi T."/>
        </authorList>
    </citation>
    <scope>NUCLEOTIDE SEQUENCE [LARGE SCALE GENOMIC DNA]</scope>
    <source>
        <strain evidence="1 3">JCM18114</strain>
    </source>
</reference>
<keyword evidence="3" id="KW-1185">Reference proteome</keyword>
<evidence type="ECO:0000313" key="1">
    <source>
        <dbReference type="EMBL" id="GAT07598.1"/>
    </source>
</evidence>
<comment type="caution">
    <text evidence="2">The sequence shown here is derived from an EMBL/GenBank/DDBJ whole genome shotgun (WGS) entry which is preliminary data.</text>
</comment>
<name>A0AAW5SUA4_MYCNV</name>
<accession>A0AAW5SUA4</accession>
<proteinExistence type="predicted"/>
<dbReference type="EMBL" id="BCTA01000012">
    <property type="protein sequence ID" value="GAT07598.1"/>
    <property type="molecule type" value="Genomic_DNA"/>
</dbReference>
<dbReference type="Proteomes" id="UP000069773">
    <property type="component" value="Unassembled WGS sequence"/>
</dbReference>
<evidence type="ECO:0000313" key="4">
    <source>
        <dbReference type="Proteomes" id="UP001207528"/>
    </source>
</evidence>
<dbReference type="EMBL" id="JACKTI010000069">
    <property type="protein sequence ID" value="MCV7026647.1"/>
    <property type="molecule type" value="Genomic_DNA"/>
</dbReference>
<evidence type="ECO:0000313" key="3">
    <source>
        <dbReference type="Proteomes" id="UP000069773"/>
    </source>
</evidence>
<dbReference type="RefSeq" id="WP_110765744.1">
    <property type="nucleotide sequence ID" value="NZ_BCTA01000012.1"/>
</dbReference>
<dbReference type="Proteomes" id="UP001207528">
    <property type="component" value="Unassembled WGS sequence"/>
</dbReference>
<gene>
    <name evidence="2" type="ORF">H7I77_25400</name>
    <name evidence="1" type="ORF">RMCN_0731</name>
</gene>
<reference evidence="2" key="2">
    <citation type="submission" date="2020-07" db="EMBL/GenBank/DDBJ databases">
        <authorList>
            <person name="Pettersson B.M.F."/>
            <person name="Behra P.R.K."/>
            <person name="Ramesh M."/>
            <person name="Das S."/>
            <person name="Dasgupta S."/>
            <person name="Kirsebom L.A."/>
        </authorList>
    </citation>
    <scope>NUCLEOTIDE SEQUENCE</scope>
    <source>
        <strain evidence="2">DSM 44203</strain>
    </source>
</reference>
<evidence type="ECO:0000313" key="2">
    <source>
        <dbReference type="EMBL" id="MCV7026647.1"/>
    </source>
</evidence>
<dbReference type="AlphaFoldDB" id="A0AAW5SUA4"/>